<keyword evidence="6" id="KW-0464">Manganese</keyword>
<dbReference type="GO" id="GO:0035539">
    <property type="term" value="F:8-oxo-7,8-dihydrodeoxyguanosine triphosphate pyrophosphatase activity"/>
    <property type="evidence" value="ECO:0007669"/>
    <property type="project" value="UniProtKB-EC"/>
</dbReference>
<organism evidence="8 9">
    <name type="scientific">Cytobacillus spartinae</name>
    <dbReference type="NCBI Taxonomy" id="3299023"/>
    <lineage>
        <taxon>Bacteria</taxon>
        <taxon>Bacillati</taxon>
        <taxon>Bacillota</taxon>
        <taxon>Bacilli</taxon>
        <taxon>Bacillales</taxon>
        <taxon>Bacillaceae</taxon>
        <taxon>Cytobacillus</taxon>
    </lineage>
</organism>
<evidence type="ECO:0000256" key="2">
    <source>
        <dbReference type="ARBA" id="ARBA00001946"/>
    </source>
</evidence>
<evidence type="ECO:0000313" key="8">
    <source>
        <dbReference type="EMBL" id="MFE8703107.1"/>
    </source>
</evidence>
<keyword evidence="5" id="KW-0460">Magnesium</keyword>
<evidence type="ECO:0000256" key="6">
    <source>
        <dbReference type="ARBA" id="ARBA00023211"/>
    </source>
</evidence>
<evidence type="ECO:0000256" key="1">
    <source>
        <dbReference type="ARBA" id="ARBA00001936"/>
    </source>
</evidence>
<comment type="cofactor">
    <cofactor evidence="2">
        <name>Mg(2+)</name>
        <dbReference type="ChEBI" id="CHEBI:18420"/>
    </cofactor>
</comment>
<dbReference type="PROSITE" id="PS51462">
    <property type="entry name" value="NUDIX"/>
    <property type="match status" value="1"/>
</dbReference>
<dbReference type="EMBL" id="JBIACK010000013">
    <property type="protein sequence ID" value="MFE8703107.1"/>
    <property type="molecule type" value="Genomic_DNA"/>
</dbReference>
<evidence type="ECO:0000256" key="3">
    <source>
        <dbReference type="ARBA" id="ARBA00022723"/>
    </source>
</evidence>
<gene>
    <name evidence="8" type="ORF">ACFYKX_21230</name>
</gene>
<feature type="domain" description="Nudix hydrolase" evidence="7">
    <location>
        <begin position="23"/>
        <end position="156"/>
    </location>
</feature>
<protein>
    <submittedName>
        <fullName evidence="8">NUDIX hydrolase</fullName>
        <ecNumber evidence="8">3.6.1.55</ecNumber>
    </submittedName>
</protein>
<evidence type="ECO:0000256" key="4">
    <source>
        <dbReference type="ARBA" id="ARBA00022801"/>
    </source>
</evidence>
<comment type="cofactor">
    <cofactor evidence="1">
        <name>Mn(2+)</name>
        <dbReference type="ChEBI" id="CHEBI:29035"/>
    </cofactor>
</comment>
<evidence type="ECO:0000256" key="5">
    <source>
        <dbReference type="ARBA" id="ARBA00022842"/>
    </source>
</evidence>
<dbReference type="InterPro" id="IPR045121">
    <property type="entry name" value="CoAse"/>
</dbReference>
<dbReference type="PANTHER" id="PTHR12992">
    <property type="entry name" value="NUDIX HYDROLASE"/>
    <property type="match status" value="1"/>
</dbReference>
<dbReference type="EC" id="3.6.1.55" evidence="8"/>
<keyword evidence="3" id="KW-0479">Metal-binding</keyword>
<keyword evidence="9" id="KW-1185">Reference proteome</keyword>
<keyword evidence="4 8" id="KW-0378">Hydrolase</keyword>
<reference evidence="8 9" key="1">
    <citation type="submission" date="2024-08" db="EMBL/GenBank/DDBJ databases">
        <title>Two novel Cytobacillus novel species.</title>
        <authorList>
            <person name="Liu G."/>
        </authorList>
    </citation>
    <scope>NUCLEOTIDE SEQUENCE [LARGE SCALE GENOMIC DNA]</scope>
    <source>
        <strain evidence="8 9">FJAT-54145</strain>
    </source>
</reference>
<dbReference type="InterPro" id="IPR015797">
    <property type="entry name" value="NUDIX_hydrolase-like_dom_sf"/>
</dbReference>
<accession>A0ABW6KG04</accession>
<name>A0ABW6KG04_9BACI</name>
<evidence type="ECO:0000259" key="7">
    <source>
        <dbReference type="PROSITE" id="PS51462"/>
    </source>
</evidence>
<proteinExistence type="predicted"/>
<evidence type="ECO:0000313" key="9">
    <source>
        <dbReference type="Proteomes" id="UP001601059"/>
    </source>
</evidence>
<dbReference type="Proteomes" id="UP001601059">
    <property type="component" value="Unassembled WGS sequence"/>
</dbReference>
<dbReference type="SUPFAM" id="SSF55811">
    <property type="entry name" value="Nudix"/>
    <property type="match status" value="1"/>
</dbReference>
<dbReference type="InterPro" id="IPR000086">
    <property type="entry name" value="NUDIX_hydrolase_dom"/>
</dbReference>
<dbReference type="PANTHER" id="PTHR12992:SF11">
    <property type="entry name" value="MITOCHONDRIAL COENZYME A DIPHOSPHATASE NUDT8"/>
    <property type="match status" value="1"/>
</dbReference>
<dbReference type="Gene3D" id="3.90.79.10">
    <property type="entry name" value="Nucleoside Triphosphate Pyrophosphohydrolase"/>
    <property type="match status" value="1"/>
</dbReference>
<dbReference type="RefSeq" id="WP_389363360.1">
    <property type="nucleotide sequence ID" value="NZ_JBIACK010000013.1"/>
</dbReference>
<comment type="caution">
    <text evidence="8">The sequence shown here is derived from an EMBL/GenBank/DDBJ whole genome shotgun (WGS) entry which is preliminary data.</text>
</comment>
<sequence length="207" mass="24148">MQIENIISKFKNRSPVILGSESFSKYAVLLPLLYKNEEIHILFEVRSLQLRRQPGEICFPGGRVDKTDEDEMETAVRETSEELQLDRELIKNVYPLDFMVTPFGTMIYPFVGVITEPENIVPNPAEVGEVFTVPLSYFLENSPDTYEINFKLEPESNFPFDQIAGGEDYNWQTRKMMEHFYYYDDKVIWGLTARILGHFIEVIKQTE</sequence>
<dbReference type="CDD" id="cd03426">
    <property type="entry name" value="NUDIX_CoAse_Nudt7"/>
    <property type="match status" value="1"/>
</dbReference>
<dbReference type="Pfam" id="PF00293">
    <property type="entry name" value="NUDIX"/>
    <property type="match status" value="1"/>
</dbReference>